<dbReference type="EMBL" id="JARKNE010000001">
    <property type="protein sequence ID" value="KAK5846474.1"/>
    <property type="molecule type" value="Genomic_DNA"/>
</dbReference>
<evidence type="ECO:0000313" key="3">
    <source>
        <dbReference type="Proteomes" id="UP001358586"/>
    </source>
</evidence>
<reference evidence="2 3" key="1">
    <citation type="submission" date="2023-03" db="EMBL/GenBank/DDBJ databases">
        <title>WGS of Gossypium arboreum.</title>
        <authorList>
            <person name="Yu D."/>
        </authorList>
    </citation>
    <scope>NUCLEOTIDE SEQUENCE [LARGE SCALE GENOMIC DNA]</scope>
    <source>
        <tissue evidence="2">Leaf</tissue>
    </source>
</reference>
<protein>
    <submittedName>
        <fullName evidence="2">Uncharacterized protein</fullName>
    </submittedName>
</protein>
<comment type="caution">
    <text evidence="2">The sequence shown here is derived from an EMBL/GenBank/DDBJ whole genome shotgun (WGS) entry which is preliminary data.</text>
</comment>
<evidence type="ECO:0000256" key="1">
    <source>
        <dbReference type="SAM" id="MobiDB-lite"/>
    </source>
</evidence>
<sequence length="199" mass="22700">MASVAHSQAMNQLATPQSQPINIDPQMMTQPPPPMMLNRSYKPWQSQDPNQNPNPNKKFSSFNRNNNWKGKKVVFGYKPPTLNELQNQNRLKVIKFYGNKKKFNNSNNWFPPYTPRNTTSFIIRAKKLGGITSLVSPCPVTLTVLPTLIFSPSREVLGDMGKEEWGVDSYGSMKGLILVNEMSQPYVLKKKNGVWQERK</sequence>
<evidence type="ECO:0000313" key="2">
    <source>
        <dbReference type="EMBL" id="KAK5846474.1"/>
    </source>
</evidence>
<feature type="compositionally biased region" description="Low complexity" evidence="1">
    <location>
        <begin position="43"/>
        <end position="65"/>
    </location>
</feature>
<feature type="region of interest" description="Disordered" evidence="1">
    <location>
        <begin position="1"/>
        <end position="65"/>
    </location>
</feature>
<accession>A0ABR0R4I2</accession>
<dbReference type="PANTHER" id="PTHR34484">
    <property type="entry name" value="OS02G0832600 PROTEIN"/>
    <property type="match status" value="1"/>
</dbReference>
<name>A0ABR0R4I2_GOSAR</name>
<feature type="compositionally biased region" description="Polar residues" evidence="1">
    <location>
        <begin position="1"/>
        <end position="21"/>
    </location>
</feature>
<dbReference type="PANTHER" id="PTHR34484:SF2">
    <property type="entry name" value="OS02G0832600 PROTEIN"/>
    <property type="match status" value="1"/>
</dbReference>
<gene>
    <name evidence="2" type="ORF">PVK06_002764</name>
</gene>
<organism evidence="2 3">
    <name type="scientific">Gossypium arboreum</name>
    <name type="common">Tree cotton</name>
    <name type="synonym">Gossypium nanking</name>
    <dbReference type="NCBI Taxonomy" id="29729"/>
    <lineage>
        <taxon>Eukaryota</taxon>
        <taxon>Viridiplantae</taxon>
        <taxon>Streptophyta</taxon>
        <taxon>Embryophyta</taxon>
        <taxon>Tracheophyta</taxon>
        <taxon>Spermatophyta</taxon>
        <taxon>Magnoliopsida</taxon>
        <taxon>eudicotyledons</taxon>
        <taxon>Gunneridae</taxon>
        <taxon>Pentapetalae</taxon>
        <taxon>rosids</taxon>
        <taxon>malvids</taxon>
        <taxon>Malvales</taxon>
        <taxon>Malvaceae</taxon>
        <taxon>Malvoideae</taxon>
        <taxon>Gossypium</taxon>
    </lineage>
</organism>
<dbReference type="Proteomes" id="UP001358586">
    <property type="component" value="Chromosome 1"/>
</dbReference>
<keyword evidence="3" id="KW-1185">Reference proteome</keyword>
<proteinExistence type="predicted"/>